<feature type="compositionally biased region" description="Basic and acidic residues" evidence="2">
    <location>
        <begin position="201"/>
        <end position="211"/>
    </location>
</feature>
<feature type="compositionally biased region" description="Pro residues" evidence="2">
    <location>
        <begin position="532"/>
        <end position="541"/>
    </location>
</feature>
<protein>
    <recommendedName>
        <fullName evidence="5">Proline and serine-rich protein 2</fullName>
    </recommendedName>
</protein>
<dbReference type="Proteomes" id="UP001345963">
    <property type="component" value="Unassembled WGS sequence"/>
</dbReference>
<gene>
    <name evidence="3" type="ORF">ATANTOWER_009083</name>
</gene>
<feature type="compositionally biased region" description="Polar residues" evidence="2">
    <location>
        <begin position="1"/>
        <end position="27"/>
    </location>
</feature>
<dbReference type="PANTHER" id="PTHR16095">
    <property type="entry name" value="TRANSMEMBRANE PROTEIN 143 FAMILY MEMBER"/>
    <property type="match status" value="1"/>
</dbReference>
<feature type="region of interest" description="Disordered" evidence="2">
    <location>
        <begin position="1"/>
        <end position="30"/>
    </location>
</feature>
<evidence type="ECO:0000256" key="1">
    <source>
        <dbReference type="ARBA" id="ARBA00022553"/>
    </source>
</evidence>
<feature type="region of interest" description="Disordered" evidence="2">
    <location>
        <begin position="490"/>
        <end position="577"/>
    </location>
</feature>
<feature type="compositionally biased region" description="Polar residues" evidence="2">
    <location>
        <begin position="390"/>
        <end position="401"/>
    </location>
</feature>
<feature type="region of interest" description="Disordered" evidence="2">
    <location>
        <begin position="143"/>
        <end position="171"/>
    </location>
</feature>
<feature type="compositionally biased region" description="Polar residues" evidence="2">
    <location>
        <begin position="521"/>
        <end position="530"/>
    </location>
</feature>
<feature type="compositionally biased region" description="Basic and acidic residues" evidence="2">
    <location>
        <begin position="378"/>
        <end position="388"/>
    </location>
</feature>
<feature type="region of interest" description="Disordered" evidence="2">
    <location>
        <begin position="423"/>
        <end position="448"/>
    </location>
</feature>
<evidence type="ECO:0000256" key="2">
    <source>
        <dbReference type="SAM" id="MobiDB-lite"/>
    </source>
</evidence>
<feature type="compositionally biased region" description="Low complexity" evidence="2">
    <location>
        <begin position="434"/>
        <end position="444"/>
    </location>
</feature>
<proteinExistence type="predicted"/>
<feature type="region of interest" description="Disordered" evidence="2">
    <location>
        <begin position="201"/>
        <end position="229"/>
    </location>
</feature>
<name>A0ABU7CDE0_9TELE</name>
<dbReference type="EMBL" id="JAHUTI010088533">
    <property type="protein sequence ID" value="MED6259890.1"/>
    <property type="molecule type" value="Genomic_DNA"/>
</dbReference>
<keyword evidence="4" id="KW-1185">Reference proteome</keyword>
<evidence type="ECO:0000313" key="3">
    <source>
        <dbReference type="EMBL" id="MED6259890.1"/>
    </source>
</evidence>
<dbReference type="PANTHER" id="PTHR16095:SF9">
    <property type="entry name" value="PROLINE AND SERINE-RICH PROTEIN 2"/>
    <property type="match status" value="1"/>
</dbReference>
<feature type="compositionally biased region" description="Polar residues" evidence="2">
    <location>
        <begin position="264"/>
        <end position="291"/>
    </location>
</feature>
<organism evidence="3 4">
    <name type="scientific">Ataeniobius toweri</name>
    <dbReference type="NCBI Taxonomy" id="208326"/>
    <lineage>
        <taxon>Eukaryota</taxon>
        <taxon>Metazoa</taxon>
        <taxon>Chordata</taxon>
        <taxon>Craniata</taxon>
        <taxon>Vertebrata</taxon>
        <taxon>Euteleostomi</taxon>
        <taxon>Actinopterygii</taxon>
        <taxon>Neopterygii</taxon>
        <taxon>Teleostei</taxon>
        <taxon>Neoteleostei</taxon>
        <taxon>Acanthomorphata</taxon>
        <taxon>Ovalentaria</taxon>
        <taxon>Atherinomorphae</taxon>
        <taxon>Cyprinodontiformes</taxon>
        <taxon>Goodeidae</taxon>
        <taxon>Ataeniobius</taxon>
    </lineage>
</organism>
<feature type="compositionally biased region" description="Basic and acidic residues" evidence="2">
    <location>
        <begin position="295"/>
        <end position="314"/>
    </location>
</feature>
<feature type="region of interest" description="Disordered" evidence="2">
    <location>
        <begin position="55"/>
        <end position="94"/>
    </location>
</feature>
<keyword evidence="1" id="KW-0597">Phosphoprotein</keyword>
<reference evidence="3 4" key="1">
    <citation type="submission" date="2021-07" db="EMBL/GenBank/DDBJ databases">
        <authorList>
            <person name="Palmer J.M."/>
        </authorList>
    </citation>
    <scope>NUCLEOTIDE SEQUENCE [LARGE SCALE GENOMIC DNA]</scope>
    <source>
        <strain evidence="3 4">AT_MEX2019</strain>
        <tissue evidence="3">Muscle</tissue>
    </source>
</reference>
<evidence type="ECO:0008006" key="5">
    <source>
        <dbReference type="Google" id="ProtNLM"/>
    </source>
</evidence>
<sequence>MDVRLQGNSQLHHAVNGGTSRNSQPGKDNNLHYLSREEQECIQFFEETIGSLEESMGEEQQRLGQRRPSERNSRPVEQVDGLSSLAQNREVSSHDIIDLVHPKPDSMQTKEPIFSTSHPDFNHILPPPERHFEAKLRHDNFPSEYNAPLRSASFGPTDSHPSYHPPGSVPTPVLIAQKIAENQGDGTSSMHPSSLLHRLSIESDKTPRDRSNISVKHGPPTSTKPTHYPPNINVVLGGKEHQKPVSNVNIYERQEQMLANLAGTSNHPLEDNSQQGVGQDTQNSPSCSISFTDPAPDKSRMEALSKLGLTRDRPTSLQITPGNSPKEPLRGQDTRALSPDTSQTLKAEISTDIPEPDLPIPPPTFFNDDKNTEIFHKHSFSSHDEKGSKLNPSSPTMSQKRYPSPPPAEVTFPAFNSFGGKSIVVHPPLSQKNEPTTSPSSSEPKNLPLALSNSIELNPYGGKSKVMTPATTPIARTNLPDILSSHADTRETIPAKTDPQPVESNKYGGKSRSFDPVSGLYRTSESQSKSVKPPPPTPAPRPPRHSYHGVVPAQKPPARASSLEYRQRPSSTFRPQGITVQFCGRGAMNESRREALKRLGLLKNS</sequence>
<feature type="region of interest" description="Disordered" evidence="2">
    <location>
        <begin position="264"/>
        <end position="359"/>
    </location>
</feature>
<feature type="region of interest" description="Disordered" evidence="2">
    <location>
        <begin position="378"/>
        <end position="410"/>
    </location>
</feature>
<evidence type="ECO:0000313" key="4">
    <source>
        <dbReference type="Proteomes" id="UP001345963"/>
    </source>
</evidence>
<comment type="caution">
    <text evidence="3">The sequence shown here is derived from an EMBL/GenBank/DDBJ whole genome shotgun (WGS) entry which is preliminary data.</text>
</comment>
<accession>A0ABU7CDE0</accession>